<dbReference type="AlphaFoldDB" id="A0A821A187"/>
<comment type="caution">
    <text evidence="2">The sequence shown here is derived from an EMBL/GenBank/DDBJ whole genome shotgun (WGS) entry which is preliminary data.</text>
</comment>
<dbReference type="Proteomes" id="UP000663833">
    <property type="component" value="Unassembled WGS sequence"/>
</dbReference>
<dbReference type="EMBL" id="CAJNYD010002468">
    <property type="protein sequence ID" value="CAF3420814.1"/>
    <property type="molecule type" value="Genomic_DNA"/>
</dbReference>
<accession>A0A821A187</accession>
<sequence length="45" mass="4886">MTSCWNPLSVELIALLIRNVPKSNGGWSGFKGILLILNKSVGDDQ</sequence>
<reference evidence="2" key="1">
    <citation type="submission" date="2021-02" db="EMBL/GenBank/DDBJ databases">
        <authorList>
            <person name="Nowell W R."/>
        </authorList>
    </citation>
    <scope>NUCLEOTIDE SEQUENCE</scope>
</reference>
<feature type="non-terminal residue" evidence="2">
    <location>
        <position position="45"/>
    </location>
</feature>
<proteinExistence type="predicted"/>
<dbReference type="EMBL" id="CAJOBO010007422">
    <property type="protein sequence ID" value="CAF4573520.1"/>
    <property type="molecule type" value="Genomic_DNA"/>
</dbReference>
<evidence type="ECO:0000313" key="3">
    <source>
        <dbReference type="Proteomes" id="UP000663851"/>
    </source>
</evidence>
<name>A0A821A187_9BILA</name>
<organism evidence="2 3">
    <name type="scientific">Rotaria socialis</name>
    <dbReference type="NCBI Taxonomy" id="392032"/>
    <lineage>
        <taxon>Eukaryota</taxon>
        <taxon>Metazoa</taxon>
        <taxon>Spiralia</taxon>
        <taxon>Gnathifera</taxon>
        <taxon>Rotifera</taxon>
        <taxon>Eurotatoria</taxon>
        <taxon>Bdelloidea</taxon>
        <taxon>Philodinida</taxon>
        <taxon>Philodinidae</taxon>
        <taxon>Rotaria</taxon>
    </lineage>
</organism>
<evidence type="ECO:0000313" key="2">
    <source>
        <dbReference type="EMBL" id="CAF4573520.1"/>
    </source>
</evidence>
<evidence type="ECO:0000313" key="1">
    <source>
        <dbReference type="EMBL" id="CAF3420814.1"/>
    </source>
</evidence>
<dbReference type="Proteomes" id="UP000663851">
    <property type="component" value="Unassembled WGS sequence"/>
</dbReference>
<gene>
    <name evidence="2" type="ORF">HFQ381_LOCUS32145</name>
    <name evidence="1" type="ORF">LUA448_LOCUS19412</name>
</gene>
<protein>
    <submittedName>
        <fullName evidence="2">Uncharacterized protein</fullName>
    </submittedName>
</protein>